<dbReference type="PANTHER" id="PTHR40052:SF2">
    <property type="entry name" value="BACILLIREDOXIN BRXA"/>
    <property type="match status" value="1"/>
</dbReference>
<evidence type="ECO:0000313" key="3">
    <source>
        <dbReference type="Proteomes" id="UP001549019"/>
    </source>
</evidence>
<dbReference type="Proteomes" id="UP001549019">
    <property type="component" value="Unassembled WGS sequence"/>
</dbReference>
<dbReference type="Gene3D" id="3.40.30.10">
    <property type="entry name" value="Glutaredoxin"/>
    <property type="match status" value="1"/>
</dbReference>
<comment type="caution">
    <text evidence="2">The sequence shown here is derived from an EMBL/GenBank/DDBJ whole genome shotgun (WGS) entry which is preliminary data.</text>
</comment>
<dbReference type="Pfam" id="PF06491">
    <property type="entry name" value="Disulph_isomer"/>
    <property type="match status" value="1"/>
</dbReference>
<protein>
    <submittedName>
        <fullName evidence="2">YphP/YqiW family bacilliredoxin</fullName>
    </submittedName>
</protein>
<dbReference type="PANTHER" id="PTHR40052">
    <property type="entry name" value="UPF0403 PROTEIN YQIW-RELATED"/>
    <property type="match status" value="1"/>
</dbReference>
<sequence>MYGNRFRKGSDDLNPYEEYMKEVAKPMREELTNREFKDLTTPDSVDEFMNSLDEDETAFVVINSVCGCAAGLARPAAVTVAEQNPKKPTHKATVFAGQDREATARLREFIGEPPSSPSYALFKGRKLVHFMPREHIEGRDINDLMMDIKESFDENIS</sequence>
<dbReference type="NCBIfam" id="TIGR04191">
    <property type="entry name" value="YphP_YqiW"/>
    <property type="match status" value="1"/>
</dbReference>
<reference evidence="2 3" key="1">
    <citation type="submission" date="2024-05" db="EMBL/GenBank/DDBJ databases">
        <title>Genomic Encyclopedia of Type Strains, Phase IV (KMG-IV): sequencing the most valuable type-strain genomes for metagenomic binning, comparative biology and taxonomic classification.</title>
        <authorList>
            <person name="Goeker M."/>
        </authorList>
    </citation>
    <scope>NUCLEOTIDE SEQUENCE [LARGE SCALE GENOMIC DNA]</scope>
    <source>
        <strain evidence="2 3">DSM 25286</strain>
    </source>
</reference>
<comment type="similarity">
    <text evidence="1">Belongs to the bacilliredoxin family.</text>
</comment>
<gene>
    <name evidence="2" type="ORF">ABHD89_000328</name>
</gene>
<dbReference type="InterPro" id="IPR009474">
    <property type="entry name" value="BrxB/BrxA"/>
</dbReference>
<evidence type="ECO:0000256" key="1">
    <source>
        <dbReference type="ARBA" id="ARBA00038305"/>
    </source>
</evidence>
<keyword evidence="3" id="KW-1185">Reference proteome</keyword>
<name>A0ABV2E691_9STAP</name>
<dbReference type="EMBL" id="JBDZDV010000001">
    <property type="protein sequence ID" value="MET3109940.1"/>
    <property type="molecule type" value="Genomic_DNA"/>
</dbReference>
<evidence type="ECO:0000313" key="2">
    <source>
        <dbReference type="EMBL" id="MET3109940.1"/>
    </source>
</evidence>
<accession>A0ABV2E691</accession>
<dbReference type="Gene3D" id="6.10.250.2150">
    <property type="match status" value="1"/>
</dbReference>
<proteinExistence type="inferred from homology"/>
<organism evidence="2 3">
    <name type="scientific">Salinicoccus halitifaciens</name>
    <dbReference type="NCBI Taxonomy" id="1073415"/>
    <lineage>
        <taxon>Bacteria</taxon>
        <taxon>Bacillati</taxon>
        <taxon>Bacillota</taxon>
        <taxon>Bacilli</taxon>
        <taxon>Bacillales</taxon>
        <taxon>Staphylococcaceae</taxon>
        <taxon>Salinicoccus</taxon>
    </lineage>
</organism>